<proteinExistence type="inferred from homology"/>
<evidence type="ECO:0000256" key="11">
    <source>
        <dbReference type="ARBA" id="ARBA00038887"/>
    </source>
</evidence>
<keyword evidence="10" id="KW-0119">Carbohydrate metabolism</keyword>
<dbReference type="FunFam" id="3.30.420.40:FF:000136">
    <property type="entry name" value="Putative fructokinase"/>
    <property type="match status" value="1"/>
</dbReference>
<dbReference type="Proteomes" id="UP000693672">
    <property type="component" value="Unassembled WGS sequence"/>
</dbReference>
<dbReference type="PANTHER" id="PTHR42742:SF3">
    <property type="entry name" value="FRUCTOKINASE"/>
    <property type="match status" value="1"/>
</dbReference>
<keyword evidence="9" id="KW-0460">Magnesium</keyword>
<evidence type="ECO:0000256" key="1">
    <source>
        <dbReference type="ARBA" id="ARBA00001946"/>
    </source>
</evidence>
<evidence type="ECO:0000256" key="6">
    <source>
        <dbReference type="ARBA" id="ARBA00022777"/>
    </source>
</evidence>
<dbReference type="EC" id="2.7.1.4" evidence="11"/>
<comment type="cofactor">
    <cofactor evidence="1">
        <name>Mg(2+)</name>
        <dbReference type="ChEBI" id="CHEBI:18420"/>
    </cofactor>
</comment>
<keyword evidence="14" id="KW-1185">Reference proteome</keyword>
<evidence type="ECO:0000256" key="3">
    <source>
        <dbReference type="ARBA" id="ARBA00022679"/>
    </source>
</evidence>
<organism evidence="13 14">
    <name type="scientific">Paenibacillus solanacearum</name>
    <dbReference type="NCBI Taxonomy" id="2048548"/>
    <lineage>
        <taxon>Bacteria</taxon>
        <taxon>Bacillati</taxon>
        <taxon>Bacillota</taxon>
        <taxon>Bacilli</taxon>
        <taxon>Bacillales</taxon>
        <taxon>Paenibacillaceae</taxon>
        <taxon>Paenibacillus</taxon>
    </lineage>
</organism>
<keyword evidence="5" id="KW-0547">Nucleotide-binding</keyword>
<evidence type="ECO:0000256" key="10">
    <source>
        <dbReference type="ARBA" id="ARBA00023277"/>
    </source>
</evidence>
<dbReference type="Pfam" id="PF00480">
    <property type="entry name" value="ROK"/>
    <property type="match status" value="1"/>
</dbReference>
<evidence type="ECO:0000256" key="7">
    <source>
        <dbReference type="ARBA" id="ARBA00022833"/>
    </source>
</evidence>
<evidence type="ECO:0000256" key="8">
    <source>
        <dbReference type="ARBA" id="ARBA00022840"/>
    </source>
</evidence>
<dbReference type="InterPro" id="IPR000600">
    <property type="entry name" value="ROK"/>
</dbReference>
<keyword evidence="8" id="KW-0067">ATP-binding</keyword>
<dbReference type="EMBL" id="CAJVAS010000008">
    <property type="protein sequence ID" value="CAG7621109.1"/>
    <property type="molecule type" value="Genomic_DNA"/>
</dbReference>
<name>A0A916K060_9BACL</name>
<dbReference type="AlphaFoldDB" id="A0A916K060"/>
<keyword evidence="6" id="KW-0418">Kinase</keyword>
<accession>A0A916K060</accession>
<reference evidence="13" key="1">
    <citation type="submission" date="2021-06" db="EMBL/GenBank/DDBJ databases">
        <authorList>
            <person name="Criscuolo A."/>
        </authorList>
    </citation>
    <scope>NUCLEOTIDE SEQUENCE</scope>
    <source>
        <strain evidence="13">CIP111600</strain>
    </source>
</reference>
<protein>
    <recommendedName>
        <fullName evidence="11">fructokinase</fullName>
        <ecNumber evidence="11">2.7.1.4</ecNumber>
    </recommendedName>
</protein>
<keyword evidence="4" id="KW-0479">Metal-binding</keyword>
<sequence>MGYLGAIEGGGTKFVCGIGTADGQIIDRVSFPTTLPEETMAEVCRYFADKAIDALGVGSFGPIDPIPDSPTYGYITSTPKPHWGNVNVLGALQRQFDVPIGFDLDVNAAALGEAALGAARELGGCLYITVGTGIGAGLVANGRIVNGFTHPEMGHILVRRHPEDSYAGNCPYHGDCLEGLAAGPAVERRWGVKAAELPQDHPAWAIQADYLAQACMNFILITMPQKIIIGGGVSKQSHLFPMIRRRLGELLNGYVAHARVQEEIDSYIVPPGLGDNAGLTGALLLAKQALGRA</sequence>
<dbReference type="RefSeq" id="WP_218092105.1">
    <property type="nucleotide sequence ID" value="NZ_CAJVAS010000008.1"/>
</dbReference>
<evidence type="ECO:0000256" key="9">
    <source>
        <dbReference type="ARBA" id="ARBA00022842"/>
    </source>
</evidence>
<keyword evidence="7" id="KW-0862">Zinc</keyword>
<dbReference type="CDD" id="cd24067">
    <property type="entry name" value="ASKHA_NBD_ROK_BsFRK-like"/>
    <property type="match status" value="1"/>
</dbReference>
<comment type="similarity">
    <text evidence="2">Belongs to the ROK (NagC/XylR) family.</text>
</comment>
<dbReference type="FunFam" id="3.30.420.40:FF:000153">
    <property type="entry name" value="Putative fructokinase"/>
    <property type="match status" value="1"/>
</dbReference>
<dbReference type="GO" id="GO:0008865">
    <property type="term" value="F:fructokinase activity"/>
    <property type="evidence" value="ECO:0007669"/>
    <property type="project" value="UniProtKB-EC"/>
</dbReference>
<dbReference type="GO" id="GO:0005524">
    <property type="term" value="F:ATP binding"/>
    <property type="evidence" value="ECO:0007669"/>
    <property type="project" value="UniProtKB-KW"/>
</dbReference>
<dbReference type="PANTHER" id="PTHR42742">
    <property type="entry name" value="TRANSCRIPTIONAL REPRESSOR MPRA"/>
    <property type="match status" value="1"/>
</dbReference>
<gene>
    <name evidence="13" type="primary">gmuE</name>
    <name evidence="13" type="ORF">PAESOLCIP111_02319</name>
</gene>
<comment type="catalytic activity">
    <reaction evidence="12">
        <text>D-fructose + ATP = D-fructose 6-phosphate + ADP + H(+)</text>
        <dbReference type="Rhea" id="RHEA:16125"/>
        <dbReference type="ChEBI" id="CHEBI:15378"/>
        <dbReference type="ChEBI" id="CHEBI:30616"/>
        <dbReference type="ChEBI" id="CHEBI:37721"/>
        <dbReference type="ChEBI" id="CHEBI:61527"/>
        <dbReference type="ChEBI" id="CHEBI:456216"/>
        <dbReference type="EC" id="2.7.1.4"/>
    </reaction>
</comment>
<evidence type="ECO:0000256" key="12">
    <source>
        <dbReference type="ARBA" id="ARBA00048451"/>
    </source>
</evidence>
<evidence type="ECO:0000313" key="14">
    <source>
        <dbReference type="Proteomes" id="UP000693672"/>
    </source>
</evidence>
<evidence type="ECO:0000256" key="2">
    <source>
        <dbReference type="ARBA" id="ARBA00006479"/>
    </source>
</evidence>
<evidence type="ECO:0000313" key="13">
    <source>
        <dbReference type="EMBL" id="CAG7621109.1"/>
    </source>
</evidence>
<dbReference type="InterPro" id="IPR051804">
    <property type="entry name" value="Carb_Metab_Reg_Kinase/Isom"/>
</dbReference>
<dbReference type="InterPro" id="IPR049874">
    <property type="entry name" value="ROK_cs"/>
</dbReference>
<comment type="caution">
    <text evidence="13">The sequence shown here is derived from an EMBL/GenBank/DDBJ whole genome shotgun (WGS) entry which is preliminary data.</text>
</comment>
<dbReference type="GO" id="GO:0046872">
    <property type="term" value="F:metal ion binding"/>
    <property type="evidence" value="ECO:0007669"/>
    <property type="project" value="UniProtKB-KW"/>
</dbReference>
<evidence type="ECO:0000256" key="4">
    <source>
        <dbReference type="ARBA" id="ARBA00022723"/>
    </source>
</evidence>
<keyword evidence="3 13" id="KW-0808">Transferase</keyword>
<dbReference type="PROSITE" id="PS01125">
    <property type="entry name" value="ROK"/>
    <property type="match status" value="1"/>
</dbReference>
<evidence type="ECO:0000256" key="5">
    <source>
        <dbReference type="ARBA" id="ARBA00022741"/>
    </source>
</evidence>